<evidence type="ECO:0008006" key="4">
    <source>
        <dbReference type="Google" id="ProtNLM"/>
    </source>
</evidence>
<evidence type="ECO:0000313" key="3">
    <source>
        <dbReference type="Proteomes" id="UP000295122"/>
    </source>
</evidence>
<accession>A0A4R7BY08</accession>
<feature type="chain" id="PRO_5020317679" description="UrcA family protein" evidence="1">
    <location>
        <begin position="29"/>
        <end position="101"/>
    </location>
</feature>
<dbReference type="RefSeq" id="WP_133772172.1">
    <property type="nucleotide sequence ID" value="NZ_SNZR01000014.1"/>
</dbReference>
<sequence length="101" mass="10645">MNLLNRKTILSILAAIAATTATISPASAAQSASANAEARRACAARDLKLVVLLEDQGANTASQKLDGVFRDVIRARGACSEGRWADALSIYDKAEQSLTVR</sequence>
<proteinExistence type="predicted"/>
<gene>
    <name evidence="2" type="ORF">EV668_3379</name>
</gene>
<keyword evidence="1" id="KW-0732">Signal</keyword>
<feature type="signal peptide" evidence="1">
    <location>
        <begin position="1"/>
        <end position="28"/>
    </location>
</feature>
<comment type="caution">
    <text evidence="2">The sequence shown here is derived from an EMBL/GenBank/DDBJ whole genome shotgun (WGS) entry which is preliminary data.</text>
</comment>
<name>A0A4R7BY08_9HYPH</name>
<keyword evidence="3" id="KW-1185">Reference proteome</keyword>
<evidence type="ECO:0000256" key="1">
    <source>
        <dbReference type="SAM" id="SignalP"/>
    </source>
</evidence>
<reference evidence="2 3" key="1">
    <citation type="submission" date="2019-03" db="EMBL/GenBank/DDBJ databases">
        <title>Genomic Encyclopedia of Type Strains, Phase IV (KMG-IV): sequencing the most valuable type-strain genomes for metagenomic binning, comparative biology and taxonomic classification.</title>
        <authorList>
            <person name="Goeker M."/>
        </authorList>
    </citation>
    <scope>NUCLEOTIDE SEQUENCE [LARGE SCALE GENOMIC DNA]</scope>
    <source>
        <strain evidence="2 3">DSM 25903</strain>
    </source>
</reference>
<dbReference type="AlphaFoldDB" id="A0A4R7BY08"/>
<dbReference type="Proteomes" id="UP000295122">
    <property type="component" value="Unassembled WGS sequence"/>
</dbReference>
<dbReference type="EMBL" id="SNZR01000014">
    <property type="protein sequence ID" value="TDR88896.1"/>
    <property type="molecule type" value="Genomic_DNA"/>
</dbReference>
<organism evidence="2 3">
    <name type="scientific">Enterovirga rhinocerotis</name>
    <dbReference type="NCBI Taxonomy" id="1339210"/>
    <lineage>
        <taxon>Bacteria</taxon>
        <taxon>Pseudomonadati</taxon>
        <taxon>Pseudomonadota</taxon>
        <taxon>Alphaproteobacteria</taxon>
        <taxon>Hyphomicrobiales</taxon>
        <taxon>Methylobacteriaceae</taxon>
        <taxon>Enterovirga</taxon>
    </lineage>
</organism>
<evidence type="ECO:0000313" key="2">
    <source>
        <dbReference type="EMBL" id="TDR88896.1"/>
    </source>
</evidence>
<protein>
    <recommendedName>
        <fullName evidence="4">UrcA family protein</fullName>
    </recommendedName>
</protein>